<feature type="domain" description="DUF2179" evidence="7">
    <location>
        <begin position="217"/>
        <end position="271"/>
    </location>
</feature>
<dbReference type="Pfam" id="PF10035">
    <property type="entry name" value="DUF2179"/>
    <property type="match status" value="1"/>
</dbReference>
<evidence type="ECO:0000256" key="5">
    <source>
        <dbReference type="ARBA" id="ARBA00023136"/>
    </source>
</evidence>
<evidence type="ECO:0000256" key="1">
    <source>
        <dbReference type="ARBA" id="ARBA00004651"/>
    </source>
</evidence>
<gene>
    <name evidence="8" type="ORF">EKG35_04450</name>
</gene>
<evidence type="ECO:0000313" key="8">
    <source>
        <dbReference type="EMBL" id="RTQ94905.1"/>
    </source>
</evidence>
<organism evidence="8 9">
    <name type="scientific">Lysinibacillus telephonicus</name>
    <dbReference type="NCBI Taxonomy" id="1714840"/>
    <lineage>
        <taxon>Bacteria</taxon>
        <taxon>Bacillati</taxon>
        <taxon>Bacillota</taxon>
        <taxon>Bacilli</taxon>
        <taxon>Bacillales</taxon>
        <taxon>Bacillaceae</taxon>
        <taxon>Lysinibacillus</taxon>
    </lineage>
</organism>
<comment type="subcellular location">
    <subcellularLocation>
        <location evidence="1">Cell membrane</location>
        <topology evidence="1">Multi-pass membrane protein</topology>
    </subcellularLocation>
</comment>
<feature type="transmembrane region" description="Helical" evidence="6">
    <location>
        <begin position="170"/>
        <end position="188"/>
    </location>
</feature>
<dbReference type="PANTHER" id="PTHR33545:SF4">
    <property type="entry name" value="UPF0750 MEMBRANE PROTEIN YXKD"/>
    <property type="match status" value="1"/>
</dbReference>
<feature type="transmembrane region" description="Helical" evidence="6">
    <location>
        <begin position="104"/>
        <end position="122"/>
    </location>
</feature>
<evidence type="ECO:0000256" key="3">
    <source>
        <dbReference type="ARBA" id="ARBA00022692"/>
    </source>
</evidence>
<dbReference type="EMBL" id="RXNR01000009">
    <property type="protein sequence ID" value="RTQ94905.1"/>
    <property type="molecule type" value="Genomic_DNA"/>
</dbReference>
<evidence type="ECO:0000256" key="4">
    <source>
        <dbReference type="ARBA" id="ARBA00022989"/>
    </source>
</evidence>
<proteinExistence type="predicted"/>
<keyword evidence="4 6" id="KW-1133">Transmembrane helix</keyword>
<reference evidence="8 9" key="1">
    <citation type="submission" date="2018-12" db="EMBL/GenBank/DDBJ databases">
        <authorList>
            <person name="Yu L."/>
        </authorList>
    </citation>
    <scope>NUCLEOTIDE SEQUENCE [LARGE SCALE GENOMIC DNA]</scope>
    <source>
        <strain evidence="8 9">S5H2222</strain>
    </source>
</reference>
<feature type="transmembrane region" description="Helical" evidence="6">
    <location>
        <begin position="142"/>
        <end position="164"/>
    </location>
</feature>
<dbReference type="PIRSF" id="PIRSF006483">
    <property type="entry name" value="Membrane_protein_YitT"/>
    <property type="match status" value="1"/>
</dbReference>
<keyword evidence="9" id="KW-1185">Reference proteome</keyword>
<comment type="caution">
    <text evidence="8">The sequence shown here is derived from an EMBL/GenBank/DDBJ whole genome shotgun (WGS) entry which is preliminary data.</text>
</comment>
<dbReference type="AlphaFoldDB" id="A0A431UV63"/>
<evidence type="ECO:0000256" key="6">
    <source>
        <dbReference type="SAM" id="Phobius"/>
    </source>
</evidence>
<evidence type="ECO:0000256" key="2">
    <source>
        <dbReference type="ARBA" id="ARBA00022475"/>
    </source>
</evidence>
<dbReference type="GO" id="GO:0005886">
    <property type="term" value="C:plasma membrane"/>
    <property type="evidence" value="ECO:0007669"/>
    <property type="project" value="UniProtKB-SubCell"/>
</dbReference>
<dbReference type="Proteomes" id="UP000276349">
    <property type="component" value="Unassembled WGS sequence"/>
</dbReference>
<dbReference type="RefSeq" id="WP_126293159.1">
    <property type="nucleotide sequence ID" value="NZ_JAXUAO010000104.1"/>
</dbReference>
<feature type="transmembrane region" description="Helical" evidence="6">
    <location>
        <begin position="47"/>
        <end position="68"/>
    </location>
</feature>
<dbReference type="CDD" id="cd16380">
    <property type="entry name" value="YitT_C"/>
    <property type="match status" value="1"/>
</dbReference>
<evidence type="ECO:0000259" key="7">
    <source>
        <dbReference type="Pfam" id="PF10035"/>
    </source>
</evidence>
<dbReference type="InterPro" id="IPR015867">
    <property type="entry name" value="N-reg_PII/ATP_PRibTrfase_C"/>
</dbReference>
<dbReference type="OrthoDB" id="1758221at2"/>
<evidence type="ECO:0000313" key="9">
    <source>
        <dbReference type="Proteomes" id="UP000276349"/>
    </source>
</evidence>
<dbReference type="Gene3D" id="3.30.70.120">
    <property type="match status" value="1"/>
</dbReference>
<keyword evidence="2" id="KW-1003">Cell membrane</keyword>
<dbReference type="InterPro" id="IPR051461">
    <property type="entry name" value="UPF0750_membrane"/>
</dbReference>
<feature type="transmembrane region" description="Helical" evidence="6">
    <location>
        <begin position="75"/>
        <end position="92"/>
    </location>
</feature>
<accession>A0A431UV63</accession>
<keyword evidence="3 6" id="KW-0812">Transmembrane</keyword>
<name>A0A431UV63_9BACI</name>
<protein>
    <submittedName>
        <fullName evidence="8">YitT family protein</fullName>
    </submittedName>
</protein>
<dbReference type="PANTHER" id="PTHR33545">
    <property type="entry name" value="UPF0750 MEMBRANE PROTEIN YITT-RELATED"/>
    <property type="match status" value="1"/>
</dbReference>
<sequence>MNKKIRLELLMIIVGSFIFSVAINIFVIPNNFGEGGITGTTIILYYLYEWSPGLVSFILNGLLIAVGYKFLDKKTTIYTIIAVIAISLFLHFTENWTIQSNQDILNALFGGVIVGVGLGLILRSGGTIAGSTILAKITQKYLGWSVSYGLLFFDLVVVFCSYFIIGMEKLMFTILMLYIATKVMDFIIEGLNTKKAVTIITKNPDEIAKQVNEQINRGVTVFNGYGFYTKNSKEILYVIINKQQLVELKNIIKSIDQTAFVTIHDVRDVFGKGFVDINKN</sequence>
<keyword evidence="5 6" id="KW-0472">Membrane</keyword>
<feature type="transmembrane region" description="Helical" evidence="6">
    <location>
        <begin position="7"/>
        <end position="27"/>
    </location>
</feature>
<dbReference type="InterPro" id="IPR019264">
    <property type="entry name" value="DUF2179"/>
</dbReference>
<dbReference type="Pfam" id="PF02588">
    <property type="entry name" value="YitT_membrane"/>
    <property type="match status" value="1"/>
</dbReference>
<dbReference type="InterPro" id="IPR003740">
    <property type="entry name" value="YitT"/>
</dbReference>